<dbReference type="SUPFAM" id="SSF47699">
    <property type="entry name" value="Bifunctional inhibitor/lipid-transfer protein/seed storage 2S albumin"/>
    <property type="match status" value="1"/>
</dbReference>
<dbReference type="PANTHER" id="PTHR33214">
    <property type="entry name" value="BIFUNCTIONAL INHIBITOR/LIPID-TRANSFER PROTEIN/SEED STORAGE 2S ALBUMIN SUPERFAMILY PROTEIN"/>
    <property type="match status" value="1"/>
</dbReference>
<dbReference type="STRING" id="74649.A0A2P6P243"/>
<dbReference type="InterPro" id="IPR036312">
    <property type="entry name" value="Bifun_inhib/LTP/seed_sf"/>
</dbReference>
<keyword evidence="4" id="KW-0732">Signal</keyword>
<dbReference type="EMBL" id="PDCK01000045">
    <property type="protein sequence ID" value="PRQ15998.1"/>
    <property type="molecule type" value="Genomic_DNA"/>
</dbReference>
<evidence type="ECO:0000256" key="2">
    <source>
        <dbReference type="ARBA" id="ARBA00022448"/>
    </source>
</evidence>
<dbReference type="InterPro" id="IPR016140">
    <property type="entry name" value="Bifunc_inhib/LTP/seed_store"/>
</dbReference>
<dbReference type="CDD" id="cd01959">
    <property type="entry name" value="nsLTP2"/>
    <property type="match status" value="1"/>
</dbReference>
<dbReference type="OMA" id="WRWNSWR"/>
<keyword evidence="3" id="KW-0446">Lipid-binding</keyword>
<evidence type="ECO:0000256" key="3">
    <source>
        <dbReference type="ARBA" id="ARBA00023121"/>
    </source>
</evidence>
<protein>
    <submittedName>
        <fullName evidence="6">Putative bifunctional inhibitor/plant lipid transfer protein/seed storage helical</fullName>
    </submittedName>
</protein>
<dbReference type="GO" id="GO:0006869">
    <property type="term" value="P:lipid transport"/>
    <property type="evidence" value="ECO:0007669"/>
    <property type="project" value="InterPro"/>
</dbReference>
<dbReference type="Gramene" id="PRQ15998">
    <property type="protein sequence ID" value="PRQ15998"/>
    <property type="gene ID" value="RchiOBHm_Chr7g0179471"/>
</dbReference>
<reference evidence="6 7" key="1">
    <citation type="journal article" date="2018" name="Nat. Genet.">
        <title>The Rosa genome provides new insights in the design of modern roses.</title>
        <authorList>
            <person name="Bendahmane M."/>
        </authorList>
    </citation>
    <scope>NUCLEOTIDE SEQUENCE [LARGE SCALE GENOMIC DNA]</scope>
    <source>
        <strain evidence="7">cv. Old Blush</strain>
    </source>
</reference>
<dbReference type="Proteomes" id="UP000238479">
    <property type="component" value="Chromosome 7"/>
</dbReference>
<dbReference type="SMART" id="SM00499">
    <property type="entry name" value="AAI"/>
    <property type="match status" value="1"/>
</dbReference>
<evidence type="ECO:0000313" key="7">
    <source>
        <dbReference type="Proteomes" id="UP000238479"/>
    </source>
</evidence>
<dbReference type="InterPro" id="IPR033872">
    <property type="entry name" value="nsLTP2"/>
</dbReference>
<dbReference type="GO" id="GO:0008289">
    <property type="term" value="F:lipid binding"/>
    <property type="evidence" value="ECO:0007669"/>
    <property type="project" value="UniProtKB-KW"/>
</dbReference>
<feature type="domain" description="Bifunctional inhibitor/plant lipid transfer protein/seed storage helical" evidence="5">
    <location>
        <begin position="30"/>
        <end position="95"/>
    </location>
</feature>
<gene>
    <name evidence="6" type="ORF">RchiOBHm_Chr7g0179471</name>
</gene>
<name>A0A2P6P243_ROSCH</name>
<feature type="signal peptide" evidence="4">
    <location>
        <begin position="1"/>
        <end position="26"/>
    </location>
</feature>
<keyword evidence="7" id="KW-1185">Reference proteome</keyword>
<evidence type="ECO:0000256" key="1">
    <source>
        <dbReference type="ARBA" id="ARBA00003211"/>
    </source>
</evidence>
<evidence type="ECO:0000256" key="4">
    <source>
        <dbReference type="SAM" id="SignalP"/>
    </source>
</evidence>
<dbReference type="Gene3D" id="1.10.110.10">
    <property type="entry name" value="Plant lipid-transfer and hydrophobic proteins"/>
    <property type="match status" value="1"/>
</dbReference>
<comment type="function">
    <text evidence="1">Plant non-specific lipid-transfer proteins transfer phospholipids as well as galactolipids across membranes. May play a role in wax or cutin deposition in the cell walls of expanding epidermal cells and certain secretory tissues.</text>
</comment>
<feature type="chain" id="PRO_5015197146" evidence="4">
    <location>
        <begin position="27"/>
        <end position="95"/>
    </location>
</feature>
<organism evidence="6 7">
    <name type="scientific">Rosa chinensis</name>
    <name type="common">China rose</name>
    <dbReference type="NCBI Taxonomy" id="74649"/>
    <lineage>
        <taxon>Eukaryota</taxon>
        <taxon>Viridiplantae</taxon>
        <taxon>Streptophyta</taxon>
        <taxon>Embryophyta</taxon>
        <taxon>Tracheophyta</taxon>
        <taxon>Spermatophyta</taxon>
        <taxon>Magnoliopsida</taxon>
        <taxon>eudicotyledons</taxon>
        <taxon>Gunneridae</taxon>
        <taxon>Pentapetalae</taxon>
        <taxon>rosids</taxon>
        <taxon>fabids</taxon>
        <taxon>Rosales</taxon>
        <taxon>Rosaceae</taxon>
        <taxon>Rosoideae</taxon>
        <taxon>Rosoideae incertae sedis</taxon>
        <taxon>Rosa</taxon>
    </lineage>
</organism>
<dbReference type="Pfam" id="PF00234">
    <property type="entry name" value="Tryp_alpha_amyl"/>
    <property type="match status" value="1"/>
</dbReference>
<accession>A0A2P6P243</accession>
<evidence type="ECO:0000313" key="6">
    <source>
        <dbReference type="EMBL" id="PRQ15998.1"/>
    </source>
</evidence>
<dbReference type="AlphaFoldDB" id="A0A2P6P243"/>
<sequence length="95" mass="10038">MKASYVAIALCTVLVVMLATEEVSVAAVTCNPTELSSCANAISSNTAPSNLCCTKLNQQKPCLCQYLNNPNLKQFVNSPGARNVARACGVPFPRC</sequence>
<proteinExistence type="predicted"/>
<dbReference type="PANTHER" id="PTHR33214:SF30">
    <property type="entry name" value="BIFUNCTIONAL INHIBITOR_LIPID-TRANSFER PROTEIN_SEED STORAGE 2S ALBUMIN SUPERFAMILY PROTEIN"/>
    <property type="match status" value="1"/>
</dbReference>
<comment type="caution">
    <text evidence="6">The sequence shown here is derived from an EMBL/GenBank/DDBJ whole genome shotgun (WGS) entry which is preliminary data.</text>
</comment>
<keyword evidence="2" id="KW-0813">Transport</keyword>
<evidence type="ECO:0000259" key="5">
    <source>
        <dbReference type="SMART" id="SM00499"/>
    </source>
</evidence>